<dbReference type="InterPro" id="IPR026847">
    <property type="entry name" value="VPS13"/>
</dbReference>
<keyword evidence="4" id="KW-1185">Reference proteome</keyword>
<feature type="domain" description="Vacuolar protein sorting-associated protein 13 VPS13 adaptor binding" evidence="2">
    <location>
        <begin position="21"/>
        <end position="224"/>
    </location>
</feature>
<evidence type="ECO:0000259" key="2">
    <source>
        <dbReference type="Pfam" id="PF25036"/>
    </source>
</evidence>
<dbReference type="PANTHER" id="PTHR16166">
    <property type="entry name" value="VACUOLAR PROTEIN SORTING-ASSOCIATED PROTEIN VPS13"/>
    <property type="match status" value="1"/>
</dbReference>
<dbReference type="OrthoDB" id="428159at2759"/>
<comment type="caution">
    <text evidence="3">The sequence shown here is derived from an EMBL/GenBank/DDBJ whole genome shotgun (WGS) entry which is preliminary data.</text>
</comment>
<organism evidence="3 4">
    <name type="scientific">Candidula unifasciata</name>
    <dbReference type="NCBI Taxonomy" id="100452"/>
    <lineage>
        <taxon>Eukaryota</taxon>
        <taxon>Metazoa</taxon>
        <taxon>Spiralia</taxon>
        <taxon>Lophotrochozoa</taxon>
        <taxon>Mollusca</taxon>
        <taxon>Gastropoda</taxon>
        <taxon>Heterobranchia</taxon>
        <taxon>Euthyneura</taxon>
        <taxon>Panpulmonata</taxon>
        <taxon>Eupulmonata</taxon>
        <taxon>Stylommatophora</taxon>
        <taxon>Helicina</taxon>
        <taxon>Helicoidea</taxon>
        <taxon>Geomitridae</taxon>
        <taxon>Candidula</taxon>
    </lineage>
</organism>
<dbReference type="AlphaFoldDB" id="A0A8S3YRW5"/>
<dbReference type="GO" id="GO:0045053">
    <property type="term" value="P:protein retention in Golgi apparatus"/>
    <property type="evidence" value="ECO:0007669"/>
    <property type="project" value="TreeGrafter"/>
</dbReference>
<feature type="non-terminal residue" evidence="3">
    <location>
        <position position="648"/>
    </location>
</feature>
<dbReference type="InterPro" id="IPR009543">
    <property type="entry name" value="VPS13_VAB"/>
</dbReference>
<evidence type="ECO:0000256" key="1">
    <source>
        <dbReference type="ARBA" id="ARBA00006545"/>
    </source>
</evidence>
<proteinExistence type="inferred from homology"/>
<accession>A0A8S3YRW5</accession>
<dbReference type="PANTHER" id="PTHR16166:SF93">
    <property type="entry name" value="INTERMEMBRANE LIPID TRANSFER PROTEIN VPS13"/>
    <property type="match status" value="1"/>
</dbReference>
<dbReference type="Pfam" id="PF25036">
    <property type="entry name" value="VPS13_VAB"/>
    <property type="match status" value="1"/>
</dbReference>
<feature type="non-terminal residue" evidence="3">
    <location>
        <position position="1"/>
    </location>
</feature>
<protein>
    <recommendedName>
        <fullName evidence="2">Vacuolar protein sorting-associated protein 13 VPS13 adaptor binding domain-containing protein</fullName>
    </recommendedName>
</protein>
<reference evidence="3" key="1">
    <citation type="submission" date="2021-04" db="EMBL/GenBank/DDBJ databases">
        <authorList>
            <consortium name="Molecular Ecology Group"/>
        </authorList>
    </citation>
    <scope>NUCLEOTIDE SEQUENCE</scope>
</reference>
<dbReference type="Proteomes" id="UP000678393">
    <property type="component" value="Unassembled WGS sequence"/>
</dbReference>
<gene>
    <name evidence="3" type="ORF">CUNI_LOCUS5171</name>
</gene>
<sequence length="648" mass="73596">AAEEKTPRCAGCMQRAKKTFKTKKRVSLKIASAQWSDKFSLDTVGSHGNISCVNNTKGHKLQVGVKITLVSSGLTKIVTFTPFYLLINASTIHLSVREHNMNEWIHLSPDQCKSFYPKSVEKDIKVVAKVKESLNETVPFFVNKNHTTLLRLNDKFGGINAECQVTESTTITILKTYKPGMATGLLVNCLSKTTLTVKQLGPSSEVHVLEPNTSELYTWTDPTVKRQVTWTCGNKKNIRSTLDRDKIEGFVMQNGVKFYFVSFLDGMQRVIMFTEDVTTATLALEAGELEQADQEINIKICEVGFSLVNNEKLMEVVYMGITSSGVIWEQKRASFKIIKAREAENVEKFYQKFKKDDDVTKSTTSLAKLDNNVEVDFKNMQICKPYTANIRRSFEDGIWIQIRKSPHSMQFHAKINRLQIKVEYIATILSPMPLPKSVTLSNVPVPFIELCLITRIHRHSSLQQIKYFKVLIQEINIKIDQSFINGILTMFATDVNTLRERELTQFKEDVALTTRDLKEEAGISMHSMRVSFFDYFHISPIKINFSFSLQGGKLSDRVHSSVMGIFLQSVGVVLTDVHDVVFKLGYFEKNYSFCDNSKLTKEFIIHYTGQAVKQMYVLVLGLDVLGNPFGLLRGLTEGIEDLFYEPYQ</sequence>
<dbReference type="GO" id="GO:0006623">
    <property type="term" value="P:protein targeting to vacuole"/>
    <property type="evidence" value="ECO:0007669"/>
    <property type="project" value="TreeGrafter"/>
</dbReference>
<dbReference type="EMBL" id="CAJHNH020000744">
    <property type="protein sequence ID" value="CAG5119613.1"/>
    <property type="molecule type" value="Genomic_DNA"/>
</dbReference>
<evidence type="ECO:0000313" key="4">
    <source>
        <dbReference type="Proteomes" id="UP000678393"/>
    </source>
</evidence>
<evidence type="ECO:0000313" key="3">
    <source>
        <dbReference type="EMBL" id="CAG5119613.1"/>
    </source>
</evidence>
<name>A0A8S3YRW5_9EUPU</name>
<comment type="similarity">
    <text evidence="1">Belongs to the VPS13 family.</text>
</comment>